<sequence length="231" mass="25633">MNWMRQIFTAFKGSINEAGESVADATAITRFEQELREARDAMRRAERSLTAAKADELGQKRKVEQLREQLTLREGQARTLLTQGNETLAAEVADEMVRLQDSLAAEADALAYLTEQVRELQTQINEGRQNVESMQRELNIVKTTEAVQKATADASSHLAGIDSKGSRAMESLERIRQRQAHRRDRLTAARELAAEGGSQSLDQKLKEAGVTGRGDSAQDILARLRQENPGS</sequence>
<dbReference type="AlphaFoldDB" id="A0A3E0WZK3"/>
<comment type="similarity">
    <text evidence="1">Belongs to the PspA/Vipp/IM30 family.</text>
</comment>
<dbReference type="PANTHER" id="PTHR31088:SF9">
    <property type="entry name" value="PHAGE SHOCK PROTEIN A"/>
    <property type="match status" value="1"/>
</dbReference>
<evidence type="ECO:0000313" key="5">
    <source>
        <dbReference type="Proteomes" id="UP000256763"/>
    </source>
</evidence>
<reference evidence="5" key="1">
    <citation type="submission" date="2017-05" db="EMBL/GenBank/DDBJ databases">
        <authorList>
            <person name="Sharma S."/>
            <person name="Sidhu C."/>
            <person name="Pinnaka A.K."/>
        </authorList>
    </citation>
    <scope>NUCLEOTIDE SEQUENCE [LARGE SCALE GENOMIC DNA]</scope>
    <source>
        <strain evidence="5">AK93</strain>
    </source>
</reference>
<dbReference type="InterPro" id="IPR007157">
    <property type="entry name" value="PspA_VIPP1"/>
</dbReference>
<dbReference type="PANTHER" id="PTHR31088">
    <property type="entry name" value="MEMBRANE-ASSOCIATED PROTEIN VIPP1, CHLOROPLASTIC"/>
    <property type="match status" value="1"/>
</dbReference>
<name>A0A3E0WZK3_9GAMM</name>
<accession>A0A3E0WZK3</accession>
<gene>
    <name evidence="4" type="ORF">CAL65_09110</name>
</gene>
<proteinExistence type="inferred from homology"/>
<dbReference type="OrthoDB" id="8844617at2"/>
<evidence type="ECO:0000256" key="3">
    <source>
        <dbReference type="SAM" id="MobiDB-lite"/>
    </source>
</evidence>
<evidence type="ECO:0000313" key="4">
    <source>
        <dbReference type="EMBL" id="RFA37435.1"/>
    </source>
</evidence>
<feature type="coiled-coil region" evidence="2">
    <location>
        <begin position="110"/>
        <end position="137"/>
    </location>
</feature>
<dbReference type="Pfam" id="PF04012">
    <property type="entry name" value="PspA_IM30"/>
    <property type="match status" value="1"/>
</dbReference>
<evidence type="ECO:0000256" key="2">
    <source>
        <dbReference type="SAM" id="Coils"/>
    </source>
</evidence>
<comment type="caution">
    <text evidence="4">The sequence shown here is derived from an EMBL/GenBank/DDBJ whole genome shotgun (WGS) entry which is preliminary data.</text>
</comment>
<evidence type="ECO:0008006" key="6">
    <source>
        <dbReference type="Google" id="ProtNLM"/>
    </source>
</evidence>
<dbReference type="RefSeq" id="WP_116301771.1">
    <property type="nucleotide sequence ID" value="NZ_NFZV01000006.1"/>
</dbReference>
<feature type="region of interest" description="Disordered" evidence="3">
    <location>
        <begin position="192"/>
        <end position="217"/>
    </location>
</feature>
<organism evidence="4 5">
    <name type="scientific">Alkalilimnicola ehrlichii</name>
    <dbReference type="NCBI Taxonomy" id="351052"/>
    <lineage>
        <taxon>Bacteria</taxon>
        <taxon>Pseudomonadati</taxon>
        <taxon>Pseudomonadota</taxon>
        <taxon>Gammaproteobacteria</taxon>
        <taxon>Chromatiales</taxon>
        <taxon>Ectothiorhodospiraceae</taxon>
        <taxon>Alkalilimnicola</taxon>
    </lineage>
</organism>
<feature type="coiled-coil region" evidence="2">
    <location>
        <begin position="28"/>
        <end position="55"/>
    </location>
</feature>
<dbReference type="Proteomes" id="UP000256763">
    <property type="component" value="Unassembled WGS sequence"/>
</dbReference>
<evidence type="ECO:0000256" key="1">
    <source>
        <dbReference type="ARBA" id="ARBA00043985"/>
    </source>
</evidence>
<keyword evidence="2" id="KW-0175">Coiled coil</keyword>
<dbReference type="EMBL" id="NFZW01000007">
    <property type="protein sequence ID" value="RFA37435.1"/>
    <property type="molecule type" value="Genomic_DNA"/>
</dbReference>
<protein>
    <recommendedName>
        <fullName evidence="6">Phage shock protein A, PspA</fullName>
    </recommendedName>
</protein>
<keyword evidence="5" id="KW-1185">Reference proteome</keyword>